<evidence type="ECO:0000313" key="2">
    <source>
        <dbReference type="Proteomes" id="UP001497644"/>
    </source>
</evidence>
<organism evidence="1 2">
    <name type="scientific">Lasius platythorax</name>
    <dbReference type="NCBI Taxonomy" id="488582"/>
    <lineage>
        <taxon>Eukaryota</taxon>
        <taxon>Metazoa</taxon>
        <taxon>Ecdysozoa</taxon>
        <taxon>Arthropoda</taxon>
        <taxon>Hexapoda</taxon>
        <taxon>Insecta</taxon>
        <taxon>Pterygota</taxon>
        <taxon>Neoptera</taxon>
        <taxon>Endopterygota</taxon>
        <taxon>Hymenoptera</taxon>
        <taxon>Apocrita</taxon>
        <taxon>Aculeata</taxon>
        <taxon>Formicoidea</taxon>
        <taxon>Formicidae</taxon>
        <taxon>Formicinae</taxon>
        <taxon>Lasius</taxon>
        <taxon>Lasius</taxon>
    </lineage>
</organism>
<dbReference type="AlphaFoldDB" id="A0AAV2P899"/>
<evidence type="ECO:0000313" key="1">
    <source>
        <dbReference type="EMBL" id="CAL1689154.1"/>
    </source>
</evidence>
<protein>
    <submittedName>
        <fullName evidence="1">Uncharacterized protein</fullName>
    </submittedName>
</protein>
<reference evidence="1" key="1">
    <citation type="submission" date="2024-04" db="EMBL/GenBank/DDBJ databases">
        <authorList>
            <consortium name="Molecular Ecology Group"/>
        </authorList>
    </citation>
    <scope>NUCLEOTIDE SEQUENCE</scope>
</reference>
<sequence length="115" mass="14116">MMGYRFMAQLRRYYTCIGHSSEGRRKRKKRRMGCKQHRDVYGFRFQENGASLVRWELEERKEAVQYERRKGVSGEEGYEEWRERRIVLWITDLAIIDIMKPRRDFSLFSRMRAAK</sequence>
<keyword evidence="2" id="KW-1185">Reference proteome</keyword>
<dbReference type="Proteomes" id="UP001497644">
    <property type="component" value="Chromosome 9"/>
</dbReference>
<gene>
    <name evidence="1" type="ORF">LPLAT_LOCUS14138</name>
</gene>
<name>A0AAV2P899_9HYME</name>
<dbReference type="EMBL" id="OZ034832">
    <property type="protein sequence ID" value="CAL1689154.1"/>
    <property type="molecule type" value="Genomic_DNA"/>
</dbReference>
<accession>A0AAV2P899</accession>
<proteinExistence type="predicted"/>